<dbReference type="GO" id="GO:0003678">
    <property type="term" value="F:DNA helicase activity"/>
    <property type="evidence" value="ECO:0007669"/>
    <property type="project" value="UniProtKB-ARBA"/>
</dbReference>
<dbReference type="RefSeq" id="WP_264845939.1">
    <property type="nucleotide sequence ID" value="NZ_BPMA01000016.1"/>
</dbReference>
<keyword evidence="1" id="KW-0547">Nucleotide-binding</keyword>
<dbReference type="EMBL" id="BQKA01000006">
    <property type="protein sequence ID" value="GJM49350.1"/>
    <property type="molecule type" value="Genomic_DNA"/>
</dbReference>
<accession>A0AAV5ASW5</accession>
<evidence type="ECO:0000313" key="7">
    <source>
        <dbReference type="Proteomes" id="UP001208692"/>
    </source>
</evidence>
<dbReference type="GO" id="GO:0005524">
    <property type="term" value="F:ATP binding"/>
    <property type="evidence" value="ECO:0007669"/>
    <property type="project" value="UniProtKB-KW"/>
</dbReference>
<dbReference type="Proteomes" id="UP001208692">
    <property type="component" value="Unassembled WGS sequence"/>
</dbReference>
<sequence>MNQNDFFQIFIKALLYKPTSTQYIVLQAISEFLLEKKYQESIFVLKGFAGTGKTTIIGALVSILQKTSLKVILLAPTGRAAKVITEYSGHKAYTIHKHIYYSRSQNSDVNFVLKTNKSINTLYIVDEASMISNATILGENSVLDDLVRYVYSGTNCRLMLVGDTAQLPPVHLEESPALDSQFLSIEYRREVNSYELTQVVRQKKNSGILYNATQIREQLTAYFFDDFTFELNGFDDIIRLISGIEIQEALETAYSQYGIEQTTFIVRSNKRASLYNKQIRKVILGQEEELSIGDLLMVVKNNYFWLDAQSEAGFIANGDTIEVLDIYRFEQLYGFEFAEVKVQMIDYPNQEPFDTILLLDVINSQSPSLTYEQNNQLYQAIMEEYQNETSGYRKYLKIKNNPYFNALQIKYSYAVTCHKSQGGQWDIVFIEKPYLPEGITMGYLRWLYTAITRAKKKVFLINFENQDFQEDDF</sequence>
<dbReference type="Pfam" id="PF13538">
    <property type="entry name" value="UvrD_C_2"/>
    <property type="match status" value="1"/>
</dbReference>
<proteinExistence type="predicted"/>
<organism evidence="4 6">
    <name type="scientific">Capnocytophaga catalasegens</name>
    <dbReference type="NCBI Taxonomy" id="1004260"/>
    <lineage>
        <taxon>Bacteria</taxon>
        <taxon>Pseudomonadati</taxon>
        <taxon>Bacteroidota</taxon>
        <taxon>Flavobacteriia</taxon>
        <taxon>Flavobacteriales</taxon>
        <taxon>Flavobacteriaceae</taxon>
        <taxon>Capnocytophaga</taxon>
    </lineage>
</organism>
<dbReference type="InterPro" id="IPR050534">
    <property type="entry name" value="Coronavir_polyprotein_1ab"/>
</dbReference>
<evidence type="ECO:0000256" key="1">
    <source>
        <dbReference type="ARBA" id="ARBA00022741"/>
    </source>
</evidence>
<evidence type="ECO:0000256" key="2">
    <source>
        <dbReference type="ARBA" id="ARBA00022840"/>
    </source>
</evidence>
<dbReference type="InterPro" id="IPR027785">
    <property type="entry name" value="UvrD-like_helicase_C"/>
</dbReference>
<gene>
    <name evidence="4" type="ORF">RCZ15_03250</name>
    <name evidence="5" type="ORF">RCZ16_08180</name>
</gene>
<dbReference type="InterPro" id="IPR027417">
    <property type="entry name" value="P-loop_NTPase"/>
</dbReference>
<dbReference type="PANTHER" id="PTHR43788">
    <property type="entry name" value="DNA2/NAM7 HELICASE FAMILY MEMBER"/>
    <property type="match status" value="1"/>
</dbReference>
<dbReference type="Proteomes" id="UP001207736">
    <property type="component" value="Unassembled WGS sequence"/>
</dbReference>
<evidence type="ECO:0000259" key="3">
    <source>
        <dbReference type="Pfam" id="PF13538"/>
    </source>
</evidence>
<dbReference type="Pfam" id="PF13604">
    <property type="entry name" value="AAA_30"/>
    <property type="match status" value="1"/>
</dbReference>
<dbReference type="PANTHER" id="PTHR43788:SF6">
    <property type="entry name" value="DNA HELICASE B"/>
    <property type="match status" value="1"/>
</dbReference>
<dbReference type="Gene3D" id="2.30.30.940">
    <property type="match status" value="1"/>
</dbReference>
<keyword evidence="2" id="KW-0067">ATP-binding</keyword>
<dbReference type="AlphaFoldDB" id="A0AAV5ASW5"/>
<dbReference type="EMBL" id="BQKB01000013">
    <property type="protein sequence ID" value="GJM52501.1"/>
    <property type="molecule type" value="Genomic_DNA"/>
</dbReference>
<dbReference type="SUPFAM" id="SSF52540">
    <property type="entry name" value="P-loop containing nucleoside triphosphate hydrolases"/>
    <property type="match status" value="1"/>
</dbReference>
<evidence type="ECO:0000313" key="6">
    <source>
        <dbReference type="Proteomes" id="UP001207736"/>
    </source>
</evidence>
<dbReference type="CDD" id="cd18809">
    <property type="entry name" value="SF1_C_RecD"/>
    <property type="match status" value="1"/>
</dbReference>
<dbReference type="CDD" id="cd17933">
    <property type="entry name" value="DEXSc_RecD-like"/>
    <property type="match status" value="1"/>
</dbReference>
<feature type="domain" description="UvrD-like helicase C-terminal" evidence="3">
    <location>
        <begin position="411"/>
        <end position="461"/>
    </location>
</feature>
<evidence type="ECO:0000313" key="5">
    <source>
        <dbReference type="EMBL" id="GJM52501.1"/>
    </source>
</evidence>
<keyword evidence="7" id="KW-1185">Reference proteome</keyword>
<protein>
    <submittedName>
        <fullName evidence="4">ATP-dependent exodeoxyribonuclease</fullName>
    </submittedName>
</protein>
<name>A0AAV5ASW5_9FLAO</name>
<comment type="caution">
    <text evidence="4">The sequence shown here is derived from an EMBL/GenBank/DDBJ whole genome shotgun (WGS) entry which is preliminary data.</text>
</comment>
<reference evidence="4 7" key="1">
    <citation type="submission" date="2021-11" db="EMBL/GenBank/DDBJ databases">
        <title>Draft genome sequence of Capnocytophaga sp. strain KC07075 isolated from cat oral cavity.</title>
        <authorList>
            <person name="Suzuki M."/>
            <person name="Imaoka K."/>
            <person name="Kimura M."/>
            <person name="Morikawa S."/>
            <person name="Maeda K."/>
        </authorList>
    </citation>
    <scope>NUCLEOTIDE SEQUENCE</scope>
    <source>
        <strain evidence="4">KC07075</strain>
        <strain evidence="5 7">KC07079</strain>
    </source>
</reference>
<dbReference type="Gene3D" id="3.40.50.300">
    <property type="entry name" value="P-loop containing nucleotide triphosphate hydrolases"/>
    <property type="match status" value="3"/>
</dbReference>
<evidence type="ECO:0000313" key="4">
    <source>
        <dbReference type="EMBL" id="GJM49350.1"/>
    </source>
</evidence>